<evidence type="ECO:0000313" key="3">
    <source>
        <dbReference type="EMBL" id="ONH67614.1"/>
    </source>
</evidence>
<dbReference type="OrthoDB" id="10578417at2759"/>
<feature type="compositionally biased region" description="Polar residues" evidence="1">
    <location>
        <begin position="41"/>
        <end position="65"/>
    </location>
</feature>
<evidence type="ECO:0000256" key="1">
    <source>
        <dbReference type="SAM" id="MobiDB-lite"/>
    </source>
</evidence>
<protein>
    <submittedName>
        <fullName evidence="2">CYFA0S09e02509g1_1</fullName>
    </submittedName>
</protein>
<reference evidence="2" key="1">
    <citation type="journal article" date="2014" name="Genome Announc.">
        <title>Genome sequence of the yeast Cyberlindnera fabianii (Hansenula fabianii).</title>
        <authorList>
            <person name="Freel K.C."/>
            <person name="Sarilar V."/>
            <person name="Neuveglise C."/>
            <person name="Devillers H."/>
            <person name="Friedrich A."/>
            <person name="Schacherer J."/>
        </authorList>
    </citation>
    <scope>NUCLEOTIDE SEQUENCE</scope>
    <source>
        <strain evidence="2">YJS4271</strain>
    </source>
</reference>
<dbReference type="Proteomes" id="UP000189513">
    <property type="component" value="Unassembled WGS sequence"/>
</dbReference>
<gene>
    <name evidence="3" type="ORF">BON22_2665</name>
    <name evidence="2" type="ORF">CYFA0S_09e02509g</name>
</gene>
<dbReference type="AlphaFoldDB" id="A0A061AYS7"/>
<dbReference type="EMBL" id="MPUK01000004">
    <property type="protein sequence ID" value="ONH67614.1"/>
    <property type="molecule type" value="Genomic_DNA"/>
</dbReference>
<sequence>MSTHPSPDTPVSTRTTTNQSPNTKDEVFTPSTRRLSDGSDRTSTTDITIPSSRDTSLNAGTAPINSTANYETSQRFNRNHNRESSLLSHLALDEAEVRAWQAVASPPATPVRPRLAQPRSVPAYCFPSLRGKLPTPVTTPTIEFEDRIQELERPMVRREQSEVRYSIYVNDADFEQPKNGWIKKLRHNRGGSIGELFSFTKKQNAHKPTKSASEVVGTEWWK</sequence>
<name>A0A061AYS7_CYBFA</name>
<organism evidence="2">
    <name type="scientific">Cyberlindnera fabianii</name>
    <name type="common">Yeast</name>
    <name type="synonym">Hansenula fabianii</name>
    <dbReference type="NCBI Taxonomy" id="36022"/>
    <lineage>
        <taxon>Eukaryota</taxon>
        <taxon>Fungi</taxon>
        <taxon>Dikarya</taxon>
        <taxon>Ascomycota</taxon>
        <taxon>Saccharomycotina</taxon>
        <taxon>Saccharomycetes</taxon>
        <taxon>Phaffomycetales</taxon>
        <taxon>Phaffomycetaceae</taxon>
        <taxon>Cyberlindnera</taxon>
    </lineage>
</organism>
<keyword evidence="4" id="KW-1185">Reference proteome</keyword>
<accession>A0A061AYS7</accession>
<reference evidence="3" key="3">
    <citation type="submission" date="2017-01" db="EMBL/GenBank/DDBJ databases">
        <authorList>
            <person name="Mah S.A."/>
            <person name="Swanson W.J."/>
            <person name="Moy G.W."/>
            <person name="Vacquier V.D."/>
        </authorList>
    </citation>
    <scope>NUCLEOTIDE SEQUENCE [LARGE SCALE GENOMIC DNA]</scope>
    <source>
        <strain evidence="3">65</strain>
    </source>
</reference>
<dbReference type="EMBL" id="LK052894">
    <property type="protein sequence ID" value="CDR42387.1"/>
    <property type="molecule type" value="Genomic_DNA"/>
</dbReference>
<evidence type="ECO:0000313" key="4">
    <source>
        <dbReference type="Proteomes" id="UP000189513"/>
    </source>
</evidence>
<feature type="region of interest" description="Disordered" evidence="1">
    <location>
        <begin position="1"/>
        <end position="65"/>
    </location>
</feature>
<evidence type="ECO:0000313" key="2">
    <source>
        <dbReference type="EMBL" id="CDR42387.1"/>
    </source>
</evidence>
<proteinExistence type="predicted"/>
<reference evidence="4" key="2">
    <citation type="journal article" date="2017" name="Genome Announc.">
        <title>Genome sequences of Cyberlindnera fabianii 65, Pichia kudriavzevii 129, and Saccharomyces cerevisiae 131 isolated from fermented masau fruits in Zimbabwe.</title>
        <authorList>
            <person name="van Rijswijck I.M.H."/>
            <person name="Derks M.F.L."/>
            <person name="Abee T."/>
            <person name="de Ridder D."/>
            <person name="Smid E.J."/>
        </authorList>
    </citation>
    <scope>NUCLEOTIDE SEQUENCE [LARGE SCALE GENOMIC DNA]</scope>
    <source>
        <strain evidence="4">65</strain>
    </source>
</reference>
<dbReference type="VEuPathDB" id="FungiDB:BON22_2665"/>
<dbReference type="OMA" id="HAHKSHK"/>
<feature type="compositionally biased region" description="Polar residues" evidence="1">
    <location>
        <begin position="1"/>
        <end position="22"/>
    </location>
</feature>